<dbReference type="EMBL" id="FPIY01000001">
    <property type="protein sequence ID" value="SFW18592.1"/>
    <property type="molecule type" value="Genomic_DNA"/>
</dbReference>
<keyword evidence="2" id="KW-1185">Reference proteome</keyword>
<dbReference type="AlphaFoldDB" id="A0A1K1M636"/>
<sequence>MKKIYKIFILFFFIQFSNFLIGQQNKIESNVSNALKEQVFIHYNSSLLLVGEYLHYTMYCTYLKNQKPSTISKIGYVELVGEGNKVIISQKVRLINGLGRGDFFLPVSIPSGNYKIIGYTNWMKNNETTSYFAGDINVINPYQENQKINFITNKNLSNNNFDLKNETTNKVDLTVELSNNTYKQRSKVSMSLSPNQEHINGNYSISVHQKNSIITNTEDYSNNYKEFKGEEYPYIKLVEGSAISLPELRGEIIKGTIETANTALPIHNISISISVPNSNGYFFKFSRTNSKGEFVFILDKEYDADDAVIQVISKNNNDYKLKILPYTGVDLSNLTYKRLRIPYSANQLILNRSIHNQIDNAYFELKPDSILINKKSEPFTMNNKIVYKLDDYTRFKTVKETLIEVVDNVWSKKIDDNRYVFQVRMENKAYDYFELPEIKALVLVDGVVVQDHTIMMDYDARKIESISLLKRKYVYGEEVYQGIIEIFTKAGDFKLPYSKSGVINYNLFKPIQNLIYYKPNYKKLDINKHIPDFRYQLLWEPNITFKDLKTKEIEFYTSDVKGAFTLTLKGFTENGKEVSIEKDFIVE</sequence>
<gene>
    <name evidence="1" type="ORF">SAMN05660313_00355</name>
</gene>
<dbReference type="RefSeq" id="WP_072302034.1">
    <property type="nucleotide sequence ID" value="NZ_FPIY01000001.1"/>
</dbReference>
<accession>A0A1K1M636</accession>
<name>A0A1K1M636_9FLAO</name>
<reference evidence="2" key="1">
    <citation type="submission" date="2016-11" db="EMBL/GenBank/DDBJ databases">
        <authorList>
            <person name="Varghese N."/>
            <person name="Submissions S."/>
        </authorList>
    </citation>
    <scope>NUCLEOTIDE SEQUENCE [LARGE SCALE GENOMIC DNA]</scope>
    <source>
        <strain evidence="2">DSM 24786</strain>
    </source>
</reference>
<evidence type="ECO:0000313" key="2">
    <source>
        <dbReference type="Proteomes" id="UP000183257"/>
    </source>
</evidence>
<protein>
    <recommendedName>
        <fullName evidence="3">MG2 domain-containing protein</fullName>
    </recommendedName>
</protein>
<dbReference type="STRING" id="76595.SAMN05660313_00355"/>
<proteinExistence type="predicted"/>
<dbReference type="Proteomes" id="UP000183257">
    <property type="component" value="Unassembled WGS sequence"/>
</dbReference>
<dbReference type="OrthoDB" id="679547at2"/>
<evidence type="ECO:0000313" key="1">
    <source>
        <dbReference type="EMBL" id="SFW18592.1"/>
    </source>
</evidence>
<evidence type="ECO:0008006" key="3">
    <source>
        <dbReference type="Google" id="ProtNLM"/>
    </source>
</evidence>
<organism evidence="1 2">
    <name type="scientific">Cellulophaga fucicola</name>
    <dbReference type="NCBI Taxonomy" id="76595"/>
    <lineage>
        <taxon>Bacteria</taxon>
        <taxon>Pseudomonadati</taxon>
        <taxon>Bacteroidota</taxon>
        <taxon>Flavobacteriia</taxon>
        <taxon>Flavobacteriales</taxon>
        <taxon>Flavobacteriaceae</taxon>
        <taxon>Cellulophaga</taxon>
    </lineage>
</organism>